<dbReference type="OrthoDB" id="7605232at2"/>
<dbReference type="RefSeq" id="WP_126009812.1">
    <property type="nucleotide sequence ID" value="NZ_CP032509.1"/>
</dbReference>
<dbReference type="Proteomes" id="UP000268192">
    <property type="component" value="Chromosome"/>
</dbReference>
<dbReference type="EMBL" id="CP032509">
    <property type="protein sequence ID" value="AZN71500.1"/>
    <property type="molecule type" value="Genomic_DNA"/>
</dbReference>
<dbReference type="KEGG" id="abaw:D5400_09680"/>
<proteinExistence type="predicted"/>
<gene>
    <name evidence="3" type="ORF">D5400_09680</name>
</gene>
<feature type="chain" id="PRO_5019237245" description="DUF7282 domain-containing protein" evidence="1">
    <location>
        <begin position="25"/>
        <end position="141"/>
    </location>
</feature>
<evidence type="ECO:0000313" key="4">
    <source>
        <dbReference type="Proteomes" id="UP000268192"/>
    </source>
</evidence>
<accession>A0A3S9B3H2</accession>
<name>A0A3S9B3H2_9HYPH</name>
<reference evidence="3 4" key="1">
    <citation type="submission" date="2018-09" db="EMBL/GenBank/DDBJ databases">
        <title>Marinorhizobium profundi gen. nov., sp. nov., isolated from a deep-sea sediment sample from the New Britain Trench and proposal of Marinorhizobiaceae fam. nov. in the order Rhizobiales of the class Alphaproteobacteria.</title>
        <authorList>
            <person name="Cao J."/>
        </authorList>
    </citation>
    <scope>NUCLEOTIDE SEQUENCE [LARGE SCALE GENOMIC DNA]</scope>
    <source>
        <strain evidence="3 4">WS11</strain>
    </source>
</reference>
<keyword evidence="1" id="KW-0732">Signal</keyword>
<dbReference type="AlphaFoldDB" id="A0A3S9B3H2"/>
<feature type="signal peptide" evidence="1">
    <location>
        <begin position="1"/>
        <end position="24"/>
    </location>
</feature>
<sequence>MRTFAKTALAAAAASVVMGGIAYADHLNINVDGATIEDGSVVFPSVKIDQDGYVVIHAVENGEPVLPASIGHVAVPAGDSENVTVEVEGGAMERTSYVAMIHYETNDNDTYDFAEGMTDVDTPGMRPDNTAYALPFTVGGM</sequence>
<evidence type="ECO:0000313" key="3">
    <source>
        <dbReference type="EMBL" id="AZN71500.1"/>
    </source>
</evidence>
<keyword evidence="4" id="KW-1185">Reference proteome</keyword>
<dbReference type="InterPro" id="IPR055706">
    <property type="entry name" value="Slg1/2_DUF7282"/>
</dbReference>
<dbReference type="Pfam" id="PF23951">
    <property type="entry name" value="DUF7282"/>
    <property type="match status" value="1"/>
</dbReference>
<feature type="domain" description="DUF7282" evidence="2">
    <location>
        <begin position="29"/>
        <end position="130"/>
    </location>
</feature>
<organism evidence="3 4">
    <name type="scientific">Georhizobium profundi</name>
    <dbReference type="NCBI Taxonomy" id="2341112"/>
    <lineage>
        <taxon>Bacteria</taxon>
        <taxon>Pseudomonadati</taxon>
        <taxon>Pseudomonadota</taxon>
        <taxon>Alphaproteobacteria</taxon>
        <taxon>Hyphomicrobiales</taxon>
        <taxon>Rhizobiaceae</taxon>
        <taxon>Georhizobium</taxon>
    </lineage>
</organism>
<evidence type="ECO:0000259" key="2">
    <source>
        <dbReference type="Pfam" id="PF23951"/>
    </source>
</evidence>
<evidence type="ECO:0000256" key="1">
    <source>
        <dbReference type="SAM" id="SignalP"/>
    </source>
</evidence>
<protein>
    <recommendedName>
        <fullName evidence="2">DUF7282 domain-containing protein</fullName>
    </recommendedName>
</protein>